<evidence type="ECO:0000313" key="3">
    <source>
        <dbReference type="Proteomes" id="UP000077355"/>
    </source>
</evidence>
<organism evidence="2 3">
    <name type="scientific">Paenibacillus antarcticus</name>
    <dbReference type="NCBI Taxonomy" id="253703"/>
    <lineage>
        <taxon>Bacteria</taxon>
        <taxon>Bacillati</taxon>
        <taxon>Bacillota</taxon>
        <taxon>Bacilli</taxon>
        <taxon>Bacillales</taxon>
        <taxon>Paenibacillaceae</taxon>
        <taxon>Paenibacillus</taxon>
    </lineage>
</organism>
<dbReference type="OrthoDB" id="2647148at2"/>
<dbReference type="RefSeq" id="WP_068647143.1">
    <property type="nucleotide sequence ID" value="NZ_CP043611.1"/>
</dbReference>
<keyword evidence="1" id="KW-0812">Transmembrane</keyword>
<keyword evidence="3" id="KW-1185">Reference proteome</keyword>
<gene>
    <name evidence="2" type="ORF">PBAT_04965</name>
</gene>
<name>A0A168QAV6_9BACL</name>
<feature type="transmembrane region" description="Helical" evidence="1">
    <location>
        <begin position="57"/>
        <end position="76"/>
    </location>
</feature>
<keyword evidence="1" id="KW-1133">Transmembrane helix</keyword>
<dbReference type="EMBL" id="LVJI01000006">
    <property type="protein sequence ID" value="OAB47576.1"/>
    <property type="molecule type" value="Genomic_DNA"/>
</dbReference>
<proteinExistence type="predicted"/>
<dbReference type="AlphaFoldDB" id="A0A168QAV6"/>
<accession>A0A168QAV6</accession>
<evidence type="ECO:0000256" key="1">
    <source>
        <dbReference type="SAM" id="Phobius"/>
    </source>
</evidence>
<protein>
    <submittedName>
        <fullName evidence="2">Uncharacterized protein</fullName>
    </submittedName>
</protein>
<reference evidence="2 3" key="1">
    <citation type="submission" date="2016-03" db="EMBL/GenBank/DDBJ databases">
        <title>Draft genome sequence of Paenibacillus antarcticus CECT 5836.</title>
        <authorList>
            <person name="Shin S.-K."/>
            <person name="Yi H."/>
        </authorList>
    </citation>
    <scope>NUCLEOTIDE SEQUENCE [LARGE SCALE GENOMIC DNA]</scope>
    <source>
        <strain evidence="2 3">CECT 5836</strain>
    </source>
</reference>
<keyword evidence="1" id="KW-0472">Membrane</keyword>
<dbReference type="Proteomes" id="UP000077355">
    <property type="component" value="Unassembled WGS sequence"/>
</dbReference>
<evidence type="ECO:0000313" key="2">
    <source>
        <dbReference type="EMBL" id="OAB47576.1"/>
    </source>
</evidence>
<sequence length="84" mass="9724">MSTKSHYRTARRHLNKHVKVKTKYGSTFYGEIIKVSSTKMYLKVSSVKSHNKAHTSFAPFILPLVLFDLLAIILVATPRRRLFF</sequence>
<comment type="caution">
    <text evidence="2">The sequence shown here is derived from an EMBL/GenBank/DDBJ whole genome shotgun (WGS) entry which is preliminary data.</text>
</comment>